<dbReference type="InterPro" id="IPR018628">
    <property type="entry name" value="Coa3_CC"/>
</dbReference>
<evidence type="ECO:0000256" key="6">
    <source>
        <dbReference type="ARBA" id="ARBA00023136"/>
    </source>
</evidence>
<keyword evidence="7" id="KW-0999">Mitochondrion inner membrane</keyword>
<accession>E3MRX2</accession>
<feature type="domain" description="Cytochrome c oxidase assembly factor 3 mitochondrial coiled-coil" evidence="8">
    <location>
        <begin position="80"/>
        <end position="128"/>
    </location>
</feature>
<dbReference type="CTD" id="9798745"/>
<keyword evidence="10" id="KW-1185">Reference proteome</keyword>
<dbReference type="GO" id="GO:0005743">
    <property type="term" value="C:mitochondrial inner membrane"/>
    <property type="evidence" value="ECO:0007669"/>
    <property type="project" value="UniProtKB-UniRule"/>
</dbReference>
<dbReference type="AlphaFoldDB" id="E3MRX2"/>
<keyword evidence="6 7" id="KW-0472">Membrane</keyword>
<dbReference type="HOGENOM" id="CLU_1940036_0_0_1"/>
<dbReference type="GO" id="GO:0033617">
    <property type="term" value="P:mitochondrial respiratory chain complex IV assembly"/>
    <property type="evidence" value="ECO:0007669"/>
    <property type="project" value="UniProtKB-UniRule"/>
</dbReference>
<dbReference type="InterPro" id="IPR041752">
    <property type="entry name" value="Coa3"/>
</dbReference>
<dbReference type="PANTHER" id="PTHR15642">
    <property type="entry name" value="CYTOCHROME C OXIDASE ASSEMBLY FACTOR 3, MITOCHONDRIAL"/>
    <property type="match status" value="1"/>
</dbReference>
<comment type="similarity">
    <text evidence="2 7">Belongs to the COA3 family.</text>
</comment>
<evidence type="ECO:0000256" key="3">
    <source>
        <dbReference type="ARBA" id="ARBA00022692"/>
    </source>
</evidence>
<proteinExistence type="inferred from homology"/>
<comment type="function">
    <text evidence="7">Required for assembly of cytochrome c oxidase (complex IV).</text>
</comment>
<dbReference type="OrthoDB" id="10018333at2759"/>
<evidence type="ECO:0000313" key="10">
    <source>
        <dbReference type="Proteomes" id="UP000008281"/>
    </source>
</evidence>
<reference evidence="9" key="1">
    <citation type="submission" date="2007-07" db="EMBL/GenBank/DDBJ databases">
        <title>PCAP assembly of the Caenorhabditis remanei genome.</title>
        <authorList>
            <consortium name="The Caenorhabditis remanei Sequencing Consortium"/>
            <person name="Wilson R.K."/>
        </authorList>
    </citation>
    <scope>NUCLEOTIDE SEQUENCE [LARGE SCALE GENOMIC DNA]</scope>
    <source>
        <strain evidence="9">PB4641</strain>
    </source>
</reference>
<evidence type="ECO:0000313" key="9">
    <source>
        <dbReference type="EMBL" id="EFP08161.1"/>
    </source>
</evidence>
<dbReference type="OMA" id="GIYWYTM"/>
<comment type="subunit">
    <text evidence="7">Component of 250-400 kDa complexes called cytochrome oxidase assembly intermediates or COA complexes.</text>
</comment>
<evidence type="ECO:0000256" key="1">
    <source>
        <dbReference type="ARBA" id="ARBA00004304"/>
    </source>
</evidence>
<dbReference type="KEGG" id="crq:GCK72_004463"/>
<evidence type="ECO:0000256" key="2">
    <source>
        <dbReference type="ARBA" id="ARBA00007035"/>
    </source>
</evidence>
<dbReference type="Proteomes" id="UP000008281">
    <property type="component" value="Unassembled WGS sequence"/>
</dbReference>
<dbReference type="PANTHER" id="PTHR15642:SF3">
    <property type="entry name" value="CYTOCHROME C OXIDASE ASSEMBLY FACTOR 3 HOMOLOG, MITOCHONDRIAL"/>
    <property type="match status" value="1"/>
</dbReference>
<gene>
    <name evidence="9" type="ORF">CRE_17325</name>
</gene>
<dbReference type="Pfam" id="PF09813">
    <property type="entry name" value="Coa3_cc"/>
    <property type="match status" value="1"/>
</dbReference>
<feature type="transmembrane region" description="Helical" evidence="7">
    <location>
        <begin position="95"/>
        <end position="114"/>
    </location>
</feature>
<sequence>MLSMLNCRTTIVAARRLVSTTTRCAQSGAPGAGGGKLPTETTNKFTQVEKKKDDEMLETIDIEDLPRPQKRFAKQFEKVNQERVKEIFAKNYKNHISFAVLIGVVVGIYFYTMYSVKQETFLEEIDEEMAATNPKTHGHLAKKL</sequence>
<name>E3MRX2_CAERE</name>
<dbReference type="GeneID" id="9798745"/>
<dbReference type="RefSeq" id="XP_003101077.2">
    <property type="nucleotide sequence ID" value="XM_003101029.2"/>
</dbReference>
<dbReference type="InParanoid" id="E3MRX2"/>
<keyword evidence="4 7" id="KW-1133">Transmembrane helix</keyword>
<evidence type="ECO:0000256" key="4">
    <source>
        <dbReference type="ARBA" id="ARBA00022989"/>
    </source>
</evidence>
<organism evidence="10">
    <name type="scientific">Caenorhabditis remanei</name>
    <name type="common">Caenorhabditis vulgaris</name>
    <dbReference type="NCBI Taxonomy" id="31234"/>
    <lineage>
        <taxon>Eukaryota</taxon>
        <taxon>Metazoa</taxon>
        <taxon>Ecdysozoa</taxon>
        <taxon>Nematoda</taxon>
        <taxon>Chromadorea</taxon>
        <taxon>Rhabditida</taxon>
        <taxon>Rhabditina</taxon>
        <taxon>Rhabditomorpha</taxon>
        <taxon>Rhabditoidea</taxon>
        <taxon>Rhabditidae</taxon>
        <taxon>Peloderinae</taxon>
        <taxon>Caenorhabditis</taxon>
    </lineage>
</organism>
<keyword evidence="3 7" id="KW-0812">Transmembrane</keyword>
<comment type="subcellular location">
    <subcellularLocation>
        <location evidence="1">Mitochondrion membrane</location>
        <topology evidence="1">Single-pass membrane protein</topology>
    </subcellularLocation>
</comment>
<dbReference type="EMBL" id="DS268471">
    <property type="protein sequence ID" value="EFP08161.1"/>
    <property type="molecule type" value="Genomic_DNA"/>
</dbReference>
<evidence type="ECO:0000256" key="5">
    <source>
        <dbReference type="ARBA" id="ARBA00023128"/>
    </source>
</evidence>
<dbReference type="eggNOG" id="KOG4782">
    <property type="taxonomic scope" value="Eukaryota"/>
</dbReference>
<dbReference type="STRING" id="31234.E3MRX2"/>
<protein>
    <recommendedName>
        <fullName evidence="7">Cytochrome c oxidase assembly factor 3</fullName>
    </recommendedName>
</protein>
<evidence type="ECO:0000259" key="8">
    <source>
        <dbReference type="Pfam" id="PF09813"/>
    </source>
</evidence>
<evidence type="ECO:0000256" key="7">
    <source>
        <dbReference type="RuleBase" id="RU367056"/>
    </source>
</evidence>
<keyword evidence="5 7" id="KW-0496">Mitochondrion</keyword>